<comment type="similarity">
    <text evidence="4">Belongs to the flavoredoxin family.</text>
</comment>
<evidence type="ECO:0000256" key="1">
    <source>
        <dbReference type="ARBA" id="ARBA00001917"/>
    </source>
</evidence>
<keyword evidence="2" id="KW-0285">Flavoprotein</keyword>
<evidence type="ECO:0000256" key="4">
    <source>
        <dbReference type="ARBA" id="ARBA00038054"/>
    </source>
</evidence>
<dbReference type="RefSeq" id="WP_155313355.1">
    <property type="nucleotide sequence ID" value="NZ_AP021876.1"/>
</dbReference>
<reference evidence="6 7" key="1">
    <citation type="submission" date="2019-11" db="EMBL/GenBank/DDBJ databases">
        <title>Comparative genomics of hydrocarbon-degrading Desulfosarcina strains.</title>
        <authorList>
            <person name="Watanabe M."/>
            <person name="Kojima H."/>
            <person name="Fukui M."/>
        </authorList>
    </citation>
    <scope>NUCLEOTIDE SEQUENCE [LARGE SCALE GENOMIC DNA]</scope>
    <source>
        <strain evidence="6 7">28bB2T</strain>
    </source>
</reference>
<evidence type="ECO:0000256" key="2">
    <source>
        <dbReference type="ARBA" id="ARBA00022630"/>
    </source>
</evidence>
<dbReference type="InterPro" id="IPR002563">
    <property type="entry name" value="Flavin_Rdtase-like_dom"/>
</dbReference>
<proteinExistence type="inferred from homology"/>
<keyword evidence="3" id="KW-0288">FMN</keyword>
<dbReference type="SUPFAM" id="SSF50475">
    <property type="entry name" value="FMN-binding split barrel"/>
    <property type="match status" value="1"/>
</dbReference>
<comment type="cofactor">
    <cofactor evidence="1">
        <name>FMN</name>
        <dbReference type="ChEBI" id="CHEBI:58210"/>
    </cofactor>
</comment>
<accession>A0A5K7ZZD1</accession>
<dbReference type="PANTHER" id="PTHR33798">
    <property type="entry name" value="FLAVOPROTEIN OXYGENASE"/>
    <property type="match status" value="1"/>
</dbReference>
<protein>
    <recommendedName>
        <fullName evidence="5">Flavin reductase like domain-containing protein</fullName>
    </recommendedName>
</protein>
<name>A0A5K7ZZD1_9BACT</name>
<organism evidence="6 7">
    <name type="scientific">Desulfosarcina ovata subsp. sediminis</name>
    <dbReference type="NCBI Taxonomy" id="885957"/>
    <lineage>
        <taxon>Bacteria</taxon>
        <taxon>Pseudomonadati</taxon>
        <taxon>Thermodesulfobacteriota</taxon>
        <taxon>Desulfobacteria</taxon>
        <taxon>Desulfobacterales</taxon>
        <taxon>Desulfosarcinaceae</taxon>
        <taxon>Desulfosarcina</taxon>
    </lineage>
</organism>
<evidence type="ECO:0000259" key="5">
    <source>
        <dbReference type="SMART" id="SM00903"/>
    </source>
</evidence>
<evidence type="ECO:0000313" key="6">
    <source>
        <dbReference type="EMBL" id="BBO85603.1"/>
    </source>
</evidence>
<dbReference type="AlphaFoldDB" id="A0A5K7ZZD1"/>
<dbReference type="PANTHER" id="PTHR33798:SF5">
    <property type="entry name" value="FLAVIN REDUCTASE LIKE DOMAIN-CONTAINING PROTEIN"/>
    <property type="match status" value="1"/>
</dbReference>
<dbReference type="Pfam" id="PF01613">
    <property type="entry name" value="Flavin_Reduct"/>
    <property type="match status" value="1"/>
</dbReference>
<dbReference type="Proteomes" id="UP000425960">
    <property type="component" value="Chromosome"/>
</dbReference>
<evidence type="ECO:0000313" key="7">
    <source>
        <dbReference type="Proteomes" id="UP000425960"/>
    </source>
</evidence>
<dbReference type="InterPro" id="IPR012349">
    <property type="entry name" value="Split_barrel_FMN-bd"/>
</dbReference>
<dbReference type="KEGG" id="dov:DSCO28_61690"/>
<feature type="domain" description="Flavin reductase like" evidence="5">
    <location>
        <begin position="9"/>
        <end position="156"/>
    </location>
</feature>
<dbReference type="EMBL" id="AP021876">
    <property type="protein sequence ID" value="BBO85603.1"/>
    <property type="molecule type" value="Genomic_DNA"/>
</dbReference>
<evidence type="ECO:0000256" key="3">
    <source>
        <dbReference type="ARBA" id="ARBA00022643"/>
    </source>
</evidence>
<gene>
    <name evidence="6" type="ORF">DSCO28_61690</name>
</gene>
<sequence length="202" mass="22549">MILKPMMREGIIPLPVAFISTISKDGVRNIAPYACVMPVLRPLDLICIASAFKRDTLVNIRETGQFVINMVGADFSDKVIPTARFSPPEADEFELAKLNEKSSETVRPPGIAGGYAWMECELFKLYEETQYVLVMGRVLRLEVDDAVLNAQGEFDVTKARPLMMAGTRKGMDFCTVAGIDHFEPFSAMFADGRDPLENKYQE</sequence>
<dbReference type="GO" id="GO:0016646">
    <property type="term" value="F:oxidoreductase activity, acting on the CH-NH group of donors, NAD or NADP as acceptor"/>
    <property type="evidence" value="ECO:0007669"/>
    <property type="project" value="UniProtKB-ARBA"/>
</dbReference>
<dbReference type="SMART" id="SM00903">
    <property type="entry name" value="Flavin_Reduct"/>
    <property type="match status" value="1"/>
</dbReference>
<dbReference type="GO" id="GO:0010181">
    <property type="term" value="F:FMN binding"/>
    <property type="evidence" value="ECO:0007669"/>
    <property type="project" value="InterPro"/>
</dbReference>
<dbReference type="Gene3D" id="2.30.110.10">
    <property type="entry name" value="Electron Transport, Fmn-binding Protein, Chain A"/>
    <property type="match status" value="1"/>
</dbReference>